<evidence type="ECO:0000256" key="1">
    <source>
        <dbReference type="ARBA" id="ARBA00023002"/>
    </source>
</evidence>
<dbReference type="PANTHER" id="PTHR43217:SF1">
    <property type="entry name" value="SUCCINATE SEMIALDEHYDE DEHYDROGENASE [NAD(P)+] SAD"/>
    <property type="match status" value="1"/>
</dbReference>
<name>A0ABV1Y2E5_9ACTN</name>
<accession>A0ABV1Y2E5</accession>
<keyword evidence="1" id="KW-0560">Oxidoreductase</keyword>
<dbReference type="SUPFAM" id="SSF53720">
    <property type="entry name" value="ALDH-like"/>
    <property type="match status" value="1"/>
</dbReference>
<dbReference type="Proteomes" id="UP001486207">
    <property type="component" value="Unassembled WGS sequence"/>
</dbReference>
<dbReference type="InterPro" id="IPR047110">
    <property type="entry name" value="GABD/Sad-like"/>
</dbReference>
<comment type="caution">
    <text evidence="3">The sequence shown here is derived from an EMBL/GenBank/DDBJ whole genome shotgun (WGS) entry which is preliminary data.</text>
</comment>
<dbReference type="InterPro" id="IPR016160">
    <property type="entry name" value="Ald_DH_CS_CYS"/>
</dbReference>
<feature type="domain" description="Aldehyde dehydrogenase" evidence="2">
    <location>
        <begin position="6"/>
        <end position="407"/>
    </location>
</feature>
<dbReference type="Gene3D" id="3.40.309.10">
    <property type="entry name" value="Aldehyde Dehydrogenase, Chain A, domain 2"/>
    <property type="match status" value="1"/>
</dbReference>
<evidence type="ECO:0000313" key="3">
    <source>
        <dbReference type="EMBL" id="MER7378005.1"/>
    </source>
</evidence>
<keyword evidence="4" id="KW-1185">Reference proteome</keyword>
<dbReference type="EMBL" id="JBEPFB010000021">
    <property type="protein sequence ID" value="MER7378005.1"/>
    <property type="molecule type" value="Genomic_DNA"/>
</dbReference>
<dbReference type="InterPro" id="IPR016163">
    <property type="entry name" value="Ald_DH_C"/>
</dbReference>
<dbReference type="Gene3D" id="3.40.605.10">
    <property type="entry name" value="Aldehyde Dehydrogenase, Chain A, domain 1"/>
    <property type="match status" value="1"/>
</dbReference>
<protein>
    <submittedName>
        <fullName evidence="3">Aldehyde dehydrogenase family protein</fullName>
    </submittedName>
</protein>
<gene>
    <name evidence="3" type="ORF">ABT384_35850</name>
</gene>
<reference evidence="3 4" key="1">
    <citation type="submission" date="2024-06" db="EMBL/GenBank/DDBJ databases">
        <title>The Natural Products Discovery Center: Release of the First 8490 Sequenced Strains for Exploring Actinobacteria Biosynthetic Diversity.</title>
        <authorList>
            <person name="Kalkreuter E."/>
            <person name="Kautsar S.A."/>
            <person name="Yang D."/>
            <person name="Bader C.D."/>
            <person name="Teijaro C.N."/>
            <person name="Fluegel L."/>
            <person name="Davis C.M."/>
            <person name="Simpson J.R."/>
            <person name="Lauterbach L."/>
            <person name="Steele A.D."/>
            <person name="Gui C."/>
            <person name="Meng S."/>
            <person name="Li G."/>
            <person name="Viehrig K."/>
            <person name="Ye F."/>
            <person name="Su P."/>
            <person name="Kiefer A.F."/>
            <person name="Nichols A."/>
            <person name="Cepeda A.J."/>
            <person name="Yan W."/>
            <person name="Fan B."/>
            <person name="Jiang Y."/>
            <person name="Adhikari A."/>
            <person name="Zheng C.-J."/>
            <person name="Schuster L."/>
            <person name="Cowan T.M."/>
            <person name="Smanski M.J."/>
            <person name="Chevrette M.G."/>
            <person name="De Carvalho L.P.S."/>
            <person name="Shen B."/>
        </authorList>
    </citation>
    <scope>NUCLEOTIDE SEQUENCE [LARGE SCALE GENOMIC DNA]</scope>
    <source>
        <strain evidence="3 4">NPDC000155</strain>
    </source>
</reference>
<organism evidence="3 4">
    <name type="scientific">Streptomyces lanatus</name>
    <dbReference type="NCBI Taxonomy" id="66900"/>
    <lineage>
        <taxon>Bacteria</taxon>
        <taxon>Bacillati</taxon>
        <taxon>Actinomycetota</taxon>
        <taxon>Actinomycetes</taxon>
        <taxon>Kitasatosporales</taxon>
        <taxon>Streptomycetaceae</taxon>
        <taxon>Streptomyces</taxon>
    </lineage>
</organism>
<dbReference type="InterPro" id="IPR015590">
    <property type="entry name" value="Aldehyde_DH_dom"/>
</dbReference>
<dbReference type="Pfam" id="PF00171">
    <property type="entry name" value="Aldedh"/>
    <property type="match status" value="1"/>
</dbReference>
<dbReference type="PROSITE" id="PS00070">
    <property type="entry name" value="ALDEHYDE_DEHYDR_CYS"/>
    <property type="match status" value="1"/>
</dbReference>
<evidence type="ECO:0000259" key="2">
    <source>
        <dbReference type="Pfam" id="PF00171"/>
    </source>
</evidence>
<dbReference type="InterPro" id="IPR016162">
    <property type="entry name" value="Ald_DH_N"/>
</dbReference>
<dbReference type="PANTHER" id="PTHR43217">
    <property type="entry name" value="SUCCINATE SEMIALDEHYDE DEHYDROGENASE [NAD(P)+] SAD"/>
    <property type="match status" value="1"/>
</dbReference>
<dbReference type="InterPro" id="IPR016161">
    <property type="entry name" value="Ald_DH/histidinol_DH"/>
</dbReference>
<proteinExistence type="predicted"/>
<evidence type="ECO:0000313" key="4">
    <source>
        <dbReference type="Proteomes" id="UP001486207"/>
    </source>
</evidence>
<dbReference type="RefSeq" id="WP_229912306.1">
    <property type="nucleotide sequence ID" value="NZ_BNBM01000020.1"/>
</dbReference>
<sequence length="412" mass="42956">MPRAQRLVRTLREHKDHLASLAVTEMGKPVAEAEGEIEKSAVTAEYYARQGPGILADERVEVDGAEAWVAYEPAGLVLAVMPWNFPVWQVMRFAIPSLVAGNGVLLKHAPNVTGSALALQDLFVDAGFPEHLVTTLVIADTDVPDATARLIEDDRVAAVTLTGSNRAGAAVGAAAGRAAKKSVLELGGSDAFVVLDDAEIETAAAAAVKARFTNSGQSCVCAKRFIVAASVADAFTAAFVAGAEALRVGDPRDRQTQVGPLARDDLRAAIQRQVEESVAAGALLLTGGKPVPGDGFYYQPTVLAGTGPGMPAFDEETFGPLAAIAVARDDEDAVRLANATAYGLGLSVWTTNPGRGVALARRITSGAAFVNAIVASDPRVPFGGTKRSGHGRELAAAGIREFTNTRTYWVTA</sequence>